<evidence type="ECO:0000313" key="7">
    <source>
        <dbReference type="Proteomes" id="UP001558613"/>
    </source>
</evidence>
<dbReference type="Proteomes" id="UP001558613">
    <property type="component" value="Unassembled WGS sequence"/>
</dbReference>
<evidence type="ECO:0000313" key="6">
    <source>
        <dbReference type="EMBL" id="KAL1279661.1"/>
    </source>
</evidence>
<feature type="region of interest" description="Disordered" evidence="5">
    <location>
        <begin position="44"/>
        <end position="83"/>
    </location>
</feature>
<comment type="caution">
    <text evidence="6">The sequence shown here is derived from an EMBL/GenBank/DDBJ whole genome shotgun (WGS) entry which is preliminary data.</text>
</comment>
<proteinExistence type="predicted"/>
<feature type="compositionally biased region" description="Polar residues" evidence="5">
    <location>
        <begin position="58"/>
        <end position="76"/>
    </location>
</feature>
<name>A0ABR3NSA4_9TELE</name>
<accession>A0ABR3NSA4</accession>
<protein>
    <submittedName>
        <fullName evidence="6">Uncharacterized protein</fullName>
    </submittedName>
</protein>
<dbReference type="PANTHER" id="PTHR12953">
    <property type="entry name" value="MEMBRANE PROTEIN CH1 RELATED"/>
    <property type="match status" value="1"/>
</dbReference>
<dbReference type="InterPro" id="IPR045120">
    <property type="entry name" value="Suco/Slp1-like"/>
</dbReference>
<gene>
    <name evidence="6" type="ORF">QQF64_014261</name>
</gene>
<evidence type="ECO:0000256" key="3">
    <source>
        <dbReference type="ARBA" id="ARBA00022989"/>
    </source>
</evidence>
<organism evidence="6 7">
    <name type="scientific">Cirrhinus molitorella</name>
    <name type="common">mud carp</name>
    <dbReference type="NCBI Taxonomy" id="172907"/>
    <lineage>
        <taxon>Eukaryota</taxon>
        <taxon>Metazoa</taxon>
        <taxon>Chordata</taxon>
        <taxon>Craniata</taxon>
        <taxon>Vertebrata</taxon>
        <taxon>Euteleostomi</taxon>
        <taxon>Actinopterygii</taxon>
        <taxon>Neopterygii</taxon>
        <taxon>Teleostei</taxon>
        <taxon>Ostariophysi</taxon>
        <taxon>Cypriniformes</taxon>
        <taxon>Cyprinidae</taxon>
        <taxon>Labeoninae</taxon>
        <taxon>Labeonini</taxon>
        <taxon>Cirrhinus</taxon>
    </lineage>
</organism>
<keyword evidence="4" id="KW-0472">Membrane</keyword>
<comment type="subcellular location">
    <subcellularLocation>
        <location evidence="1">Membrane</location>
    </subcellularLocation>
</comment>
<feature type="region of interest" description="Disordered" evidence="5">
    <location>
        <begin position="194"/>
        <end position="227"/>
    </location>
</feature>
<evidence type="ECO:0000256" key="4">
    <source>
        <dbReference type="ARBA" id="ARBA00023136"/>
    </source>
</evidence>
<evidence type="ECO:0000256" key="5">
    <source>
        <dbReference type="SAM" id="MobiDB-lite"/>
    </source>
</evidence>
<dbReference type="EMBL" id="JAYMGO010000002">
    <property type="protein sequence ID" value="KAL1279661.1"/>
    <property type="molecule type" value="Genomic_DNA"/>
</dbReference>
<dbReference type="PANTHER" id="PTHR12953:SF0">
    <property type="entry name" value="SUN DOMAIN-CONTAINING OSSIFICATION FACTOR"/>
    <property type="match status" value="1"/>
</dbReference>
<keyword evidence="7" id="KW-1185">Reference proteome</keyword>
<reference evidence="6 7" key="1">
    <citation type="submission" date="2023-09" db="EMBL/GenBank/DDBJ databases">
        <authorList>
            <person name="Wang M."/>
        </authorList>
    </citation>
    <scope>NUCLEOTIDE SEQUENCE [LARGE SCALE GENOMIC DNA]</scope>
    <source>
        <strain evidence="6">GT-2023</strain>
        <tissue evidence="6">Liver</tissue>
    </source>
</reference>
<keyword evidence="3" id="KW-1133">Transmembrane helix</keyword>
<sequence>MKQTDCSSSDSCSAESVITDASRAACDAENLPYDPQLSSFPAVKENVSVRETRKPRNRTNASHILKDQGSSGSADSDPSVPCRDQEEIPTFEEWTKIMMEVENEKSQITHVSNGLHAAGKKLQQTFTNYASVECGAKILSSNPEAKSTSAILMENMDMYMLNPCNNKIWLVDCGLQISWISLGSQKAPALLKTHAPRRSQTPLKHGSKLEDAPVQTTLTERDRHSAARRRGRSGWVFWEKPV</sequence>
<keyword evidence="2" id="KW-0812">Transmembrane</keyword>
<evidence type="ECO:0000256" key="1">
    <source>
        <dbReference type="ARBA" id="ARBA00004370"/>
    </source>
</evidence>
<evidence type="ECO:0000256" key="2">
    <source>
        <dbReference type="ARBA" id="ARBA00022692"/>
    </source>
</evidence>